<evidence type="ECO:0000313" key="4">
    <source>
        <dbReference type="EMBL" id="MDR6292636.1"/>
    </source>
</evidence>
<evidence type="ECO:0000259" key="3">
    <source>
        <dbReference type="Pfam" id="PF04151"/>
    </source>
</evidence>
<dbReference type="Pfam" id="PF04151">
    <property type="entry name" value="PPC"/>
    <property type="match status" value="3"/>
</dbReference>
<dbReference type="InterPro" id="IPR007280">
    <property type="entry name" value="Peptidase_C_arc/bac"/>
</dbReference>
<feature type="domain" description="Peptidase C-terminal archaeal/bacterial" evidence="3">
    <location>
        <begin position="420"/>
        <end position="484"/>
    </location>
</feature>
<dbReference type="Gene3D" id="2.30.30.40">
    <property type="entry name" value="SH3 Domains"/>
    <property type="match status" value="1"/>
</dbReference>
<accession>A0ABU1JVI7</accession>
<dbReference type="Proteomes" id="UP001262410">
    <property type="component" value="Unassembled WGS sequence"/>
</dbReference>
<feature type="domain" description="Peptidase C-terminal archaeal/bacterial" evidence="3">
    <location>
        <begin position="300"/>
        <end position="363"/>
    </location>
</feature>
<reference evidence="4 5" key="1">
    <citation type="submission" date="2023-07" db="EMBL/GenBank/DDBJ databases">
        <title>Sorghum-associated microbial communities from plants grown in Nebraska, USA.</title>
        <authorList>
            <person name="Schachtman D."/>
        </authorList>
    </citation>
    <scope>NUCLEOTIDE SEQUENCE [LARGE SCALE GENOMIC DNA]</scope>
    <source>
        <strain evidence="4 5">584</strain>
    </source>
</reference>
<feature type="chain" id="PRO_5045606704" description="Peptidase C-terminal archaeal/bacterial domain-containing protein" evidence="2">
    <location>
        <begin position="24"/>
        <end position="501"/>
    </location>
</feature>
<evidence type="ECO:0000256" key="1">
    <source>
        <dbReference type="SAM" id="MobiDB-lite"/>
    </source>
</evidence>
<keyword evidence="2" id="KW-0732">Signal</keyword>
<feature type="region of interest" description="Disordered" evidence="1">
    <location>
        <begin position="257"/>
        <end position="292"/>
    </location>
</feature>
<protein>
    <recommendedName>
        <fullName evidence="3">Peptidase C-terminal archaeal/bacterial domain-containing protein</fullName>
    </recommendedName>
</protein>
<name>A0ABU1JVI7_9PROT</name>
<feature type="domain" description="Peptidase C-terminal archaeal/bacterial" evidence="3">
    <location>
        <begin position="182"/>
        <end position="245"/>
    </location>
</feature>
<feature type="region of interest" description="Disordered" evidence="1">
    <location>
        <begin position="378"/>
        <end position="400"/>
    </location>
</feature>
<feature type="signal peptide" evidence="2">
    <location>
        <begin position="1"/>
        <end position="23"/>
    </location>
</feature>
<comment type="caution">
    <text evidence="4">The sequence shown here is derived from an EMBL/GenBank/DDBJ whole genome shotgun (WGS) entry which is preliminary data.</text>
</comment>
<gene>
    <name evidence="4" type="ORF">E9232_005176</name>
</gene>
<dbReference type="Gene3D" id="2.60.120.380">
    <property type="match status" value="3"/>
</dbReference>
<dbReference type="SUPFAM" id="SSF89260">
    <property type="entry name" value="Collagen-binding domain"/>
    <property type="match status" value="3"/>
</dbReference>
<dbReference type="EMBL" id="JAVDPW010000009">
    <property type="protein sequence ID" value="MDR6292636.1"/>
    <property type="molecule type" value="Genomic_DNA"/>
</dbReference>
<evidence type="ECO:0000256" key="2">
    <source>
        <dbReference type="SAM" id="SignalP"/>
    </source>
</evidence>
<dbReference type="RefSeq" id="WP_309798893.1">
    <property type="nucleotide sequence ID" value="NZ_JAVDPW010000009.1"/>
</dbReference>
<proteinExistence type="predicted"/>
<evidence type="ECO:0000313" key="5">
    <source>
        <dbReference type="Proteomes" id="UP001262410"/>
    </source>
</evidence>
<keyword evidence="5" id="KW-1185">Reference proteome</keyword>
<sequence length="501" mass="51741">MNSRLRRLLLGSVFALATLPALAQTQTVVPPPVVVQVPAPPAPVVEAPAPAVPAVAAAPAVAEEMDALSFVTWTSASVRGAPNGTATLEETLPFGSQVIVTGRLAAGGWVRVQTPKTPVGYMWAQTLAPMRVALPGTPTGPAPTLGQADESADDTIATATALGMVGATPLVAEGRVSQTDQTDAYSVTVEGWTELSVDLAGMTGDADIELRDGDGQTVASSANSGSDAEHMGKLVAPGTYYFVITSYGDGTPYRLTVSGTPGAAPPPDAAGSSQSDAHDLGDVTGTSAEAGDWVGPADASDYYAFQVTERQTVTIGLDGMSADADINLEGADGSYLLSGTNVDTEAEALTATLDPGTYYLNVYPAGEGATDYRLTVAGGPAEPPPPDHAGNTPDAAGTIENVGRTPVTLSDWVGFTDKDDYWRFTLASRADVTVRLTMEKGDADIDLLRASDQESLISGANSGTDPEELQLRLDPGTYLLRVYSYQGDTPYTLETKAVPAK</sequence>
<organism evidence="4 5">
    <name type="scientific">Inquilinus ginsengisoli</name>
    <dbReference type="NCBI Taxonomy" id="363840"/>
    <lineage>
        <taxon>Bacteria</taxon>
        <taxon>Pseudomonadati</taxon>
        <taxon>Pseudomonadota</taxon>
        <taxon>Alphaproteobacteria</taxon>
        <taxon>Rhodospirillales</taxon>
        <taxon>Rhodospirillaceae</taxon>
        <taxon>Inquilinus</taxon>
    </lineage>
</organism>